<dbReference type="PROSITE" id="PS01031">
    <property type="entry name" value="SHSP"/>
    <property type="match status" value="1"/>
</dbReference>
<dbReference type="Proteomes" id="UP000516369">
    <property type="component" value="Chromosome"/>
</dbReference>
<feature type="domain" description="SHSP" evidence="3">
    <location>
        <begin position="27"/>
        <end position="126"/>
    </location>
</feature>
<protein>
    <submittedName>
        <fullName evidence="4">Hsp20/alpha crystallin family protein</fullName>
    </submittedName>
</protein>
<dbReference type="AlphaFoldDB" id="A0A7H1N672"/>
<name>A0A7H1N672_9PROT</name>
<evidence type="ECO:0000256" key="2">
    <source>
        <dbReference type="RuleBase" id="RU003616"/>
    </source>
</evidence>
<dbReference type="InterPro" id="IPR002068">
    <property type="entry name" value="A-crystallin/Hsp20_dom"/>
</dbReference>
<gene>
    <name evidence="4" type="ORF">HQ394_08100</name>
</gene>
<evidence type="ECO:0000259" key="3">
    <source>
        <dbReference type="PROSITE" id="PS01031"/>
    </source>
</evidence>
<evidence type="ECO:0000313" key="4">
    <source>
        <dbReference type="EMBL" id="QNT71208.1"/>
    </source>
</evidence>
<keyword evidence="5" id="KW-1185">Reference proteome</keyword>
<comment type="similarity">
    <text evidence="1 2">Belongs to the small heat shock protein (HSP20) family.</text>
</comment>
<dbReference type="EMBL" id="CP053923">
    <property type="protein sequence ID" value="QNT71208.1"/>
    <property type="molecule type" value="Genomic_DNA"/>
</dbReference>
<evidence type="ECO:0000313" key="5">
    <source>
        <dbReference type="Proteomes" id="UP000516369"/>
    </source>
</evidence>
<organism evidence="4 5">
    <name type="scientific">Defluviicoccus vanus</name>
    <dbReference type="NCBI Taxonomy" id="111831"/>
    <lineage>
        <taxon>Bacteria</taxon>
        <taxon>Pseudomonadati</taxon>
        <taxon>Pseudomonadota</taxon>
        <taxon>Alphaproteobacteria</taxon>
        <taxon>Rhodospirillales</taxon>
        <taxon>Rhodospirillaceae</taxon>
        <taxon>Defluviicoccus</taxon>
    </lineage>
</organism>
<dbReference type="KEGG" id="dvn:HQ394_08100"/>
<reference evidence="4 5" key="1">
    <citation type="submission" date="2020-05" db="EMBL/GenBank/DDBJ databases">
        <title>Complete closed genome sequence of Defluviicoccus vanus.</title>
        <authorList>
            <person name="Bessarab I."/>
            <person name="Arumugam K."/>
            <person name="Maszenan A.M."/>
            <person name="Seviour R.J."/>
            <person name="Williams R.B."/>
        </authorList>
    </citation>
    <scope>NUCLEOTIDE SEQUENCE [LARGE SCALE GENOMIC DNA]</scope>
    <source>
        <strain evidence="4 5">Ben 114</strain>
    </source>
</reference>
<dbReference type="Gene3D" id="2.60.40.790">
    <property type="match status" value="1"/>
</dbReference>
<proteinExistence type="inferred from homology"/>
<dbReference type="CDD" id="cd06464">
    <property type="entry name" value="ACD_sHsps-like"/>
    <property type="match status" value="1"/>
</dbReference>
<dbReference type="InterPro" id="IPR008978">
    <property type="entry name" value="HSP20-like_chaperone"/>
</dbReference>
<dbReference type="SUPFAM" id="SSF49764">
    <property type="entry name" value="HSP20-like chaperones"/>
    <property type="match status" value="1"/>
</dbReference>
<dbReference type="Pfam" id="PF00011">
    <property type="entry name" value="HSP20"/>
    <property type="match status" value="1"/>
</dbReference>
<sequence>MWAEACEMLDRAERLQRQFFRPGQAARQGPTWEPPIDIFETEREIGIFVALPGVEPQLIEVSVDGNTLRVAGSRQLPSFADSFAIHRLEIPHGRFERRIRLQSGRLELERREARNGCLLLVFSKHP</sequence>
<accession>A0A7H1N672</accession>
<evidence type="ECO:0000256" key="1">
    <source>
        <dbReference type="PROSITE-ProRule" id="PRU00285"/>
    </source>
</evidence>